<proteinExistence type="inferred from homology"/>
<keyword evidence="3" id="KW-0732">Signal</keyword>
<dbReference type="Gene3D" id="3.40.50.1820">
    <property type="entry name" value="alpha/beta hydrolase"/>
    <property type="match status" value="2"/>
</dbReference>
<accession>A0A4Z1EQV3</accession>
<feature type="chain" id="PRO_5021512973" description="Carboxylic ester hydrolase" evidence="3">
    <location>
        <begin position="24"/>
        <end position="475"/>
    </location>
</feature>
<dbReference type="InterPro" id="IPR050654">
    <property type="entry name" value="AChE-related_enzymes"/>
</dbReference>
<name>A0A4Z1EQV3_9HELO</name>
<evidence type="ECO:0000256" key="1">
    <source>
        <dbReference type="ARBA" id="ARBA00005964"/>
    </source>
</evidence>
<dbReference type="PROSITE" id="PS00122">
    <property type="entry name" value="CARBOXYLESTERASE_B_1"/>
    <property type="match status" value="1"/>
</dbReference>
<evidence type="ECO:0000259" key="4">
    <source>
        <dbReference type="Pfam" id="PF00135"/>
    </source>
</evidence>
<dbReference type="EC" id="3.1.1.-" evidence="3"/>
<dbReference type="Proteomes" id="UP000297777">
    <property type="component" value="Unassembled WGS sequence"/>
</dbReference>
<dbReference type="SUPFAM" id="SSF53474">
    <property type="entry name" value="alpha/beta-Hydrolases"/>
    <property type="match status" value="1"/>
</dbReference>
<dbReference type="InterPro" id="IPR029058">
    <property type="entry name" value="AB_hydrolase_fold"/>
</dbReference>
<protein>
    <recommendedName>
        <fullName evidence="3">Carboxylic ester hydrolase</fullName>
        <ecNumber evidence="3">3.1.1.-</ecNumber>
    </recommendedName>
</protein>
<evidence type="ECO:0000256" key="2">
    <source>
        <dbReference type="ARBA" id="ARBA00022801"/>
    </source>
</evidence>
<dbReference type="InterPro" id="IPR019826">
    <property type="entry name" value="Carboxylesterase_B_AS"/>
</dbReference>
<reference evidence="5 6" key="1">
    <citation type="submission" date="2017-12" db="EMBL/GenBank/DDBJ databases">
        <title>Comparative genomics of Botrytis spp.</title>
        <authorList>
            <person name="Valero-Jimenez C.A."/>
            <person name="Tapia P."/>
            <person name="Veloso J."/>
            <person name="Silva-Moreno E."/>
            <person name="Staats M."/>
            <person name="Valdes J.H."/>
            <person name="Van Kan J.A.L."/>
        </authorList>
    </citation>
    <scope>NUCLEOTIDE SEQUENCE [LARGE SCALE GENOMIC DNA]</scope>
    <source>
        <strain evidence="5 6">Bt9001</strain>
    </source>
</reference>
<feature type="signal peptide" evidence="3">
    <location>
        <begin position="1"/>
        <end position="23"/>
    </location>
</feature>
<dbReference type="GO" id="GO:0052689">
    <property type="term" value="F:carboxylic ester hydrolase activity"/>
    <property type="evidence" value="ECO:0007669"/>
    <property type="project" value="TreeGrafter"/>
</dbReference>
<evidence type="ECO:0000313" key="5">
    <source>
        <dbReference type="EMBL" id="TGO13709.1"/>
    </source>
</evidence>
<feature type="domain" description="Carboxylesterase type B" evidence="4">
    <location>
        <begin position="339"/>
        <end position="452"/>
    </location>
</feature>
<dbReference type="Pfam" id="PF00135">
    <property type="entry name" value="COesterase"/>
    <property type="match status" value="2"/>
</dbReference>
<evidence type="ECO:0000313" key="6">
    <source>
        <dbReference type="Proteomes" id="UP000297777"/>
    </source>
</evidence>
<dbReference type="EMBL" id="PQXH01000064">
    <property type="protein sequence ID" value="TGO13709.1"/>
    <property type="molecule type" value="Genomic_DNA"/>
</dbReference>
<dbReference type="PANTHER" id="PTHR43918">
    <property type="entry name" value="ACETYLCHOLINESTERASE"/>
    <property type="match status" value="1"/>
</dbReference>
<dbReference type="PANTHER" id="PTHR43918:SF4">
    <property type="entry name" value="CARBOXYLIC ESTER HYDROLASE"/>
    <property type="match status" value="1"/>
</dbReference>
<keyword evidence="2 3" id="KW-0378">Hydrolase</keyword>
<feature type="domain" description="Carboxylesterase type B" evidence="4">
    <location>
        <begin position="50"/>
        <end position="301"/>
    </location>
</feature>
<dbReference type="AlphaFoldDB" id="A0A4Z1EQV3"/>
<organism evidence="5 6">
    <name type="scientific">Botrytis tulipae</name>
    <dbReference type="NCBI Taxonomy" id="87230"/>
    <lineage>
        <taxon>Eukaryota</taxon>
        <taxon>Fungi</taxon>
        <taxon>Dikarya</taxon>
        <taxon>Ascomycota</taxon>
        <taxon>Pezizomycotina</taxon>
        <taxon>Leotiomycetes</taxon>
        <taxon>Helotiales</taxon>
        <taxon>Sclerotiniaceae</taxon>
        <taxon>Botrytis</taxon>
    </lineage>
</organism>
<keyword evidence="6" id="KW-1185">Reference proteome</keyword>
<sequence length="475" mass="51448">MVGLIKAVASVLAIGSSSLLANAEPVLEIKKHEQLKEFHSCAINESVPLTRHFLGIPYAQSTFGKNRFRKVQPLPASAAQQIIHADAFGPNCPRYEATPASVYTDVRHEYFMQGINGDDCLSVSVWAPLYPTEEKVHVIVWIYGGGQTTGGSSVPYQNPQRWVQRTQSHIFVSLQYRLNFFGQSNTPTENAGLYIFDARAALEWIRDNIAAFGGDTSRMVLWGQSAGATLTGALSIGWPDDPIVTGFIQDSGAVEGQGVHTVYTDTTHSNFTFLANELGCDGNTTSQVECMSIYPQADIEAFIQYWTDPGKTPALIDGASTAALASGPLVIEGPTPEKELAATLHVRCGVVAEAQIRQSLNATTYRFEYSGNFSNLSPLPFMGAYHSSELPMIFGTYADVGGDGTRFQKDTSEAMQDLWLAFARDPENGLSNAGWPKYGEGSVEVLGGERNGTLVTHYATPKAGIEDACLTYTGN</sequence>
<dbReference type="OrthoDB" id="408631at2759"/>
<dbReference type="InterPro" id="IPR002018">
    <property type="entry name" value="CarbesteraseB"/>
</dbReference>
<gene>
    <name evidence="5" type="ORF">BTUL_0064g00070</name>
</gene>
<comment type="similarity">
    <text evidence="1 3">Belongs to the type-B carboxylesterase/lipase family.</text>
</comment>
<comment type="caution">
    <text evidence="5">The sequence shown here is derived from an EMBL/GenBank/DDBJ whole genome shotgun (WGS) entry which is preliminary data.</text>
</comment>
<evidence type="ECO:0000256" key="3">
    <source>
        <dbReference type="RuleBase" id="RU361235"/>
    </source>
</evidence>